<dbReference type="GO" id="GO:0004527">
    <property type="term" value="F:exonuclease activity"/>
    <property type="evidence" value="ECO:0007669"/>
    <property type="project" value="UniProtKB-KW"/>
</dbReference>
<dbReference type="SUPFAM" id="SSF53098">
    <property type="entry name" value="Ribonuclease H-like"/>
    <property type="match status" value="1"/>
</dbReference>
<dbReference type="InterPro" id="IPR012337">
    <property type="entry name" value="RNaseH-like_sf"/>
</dbReference>
<dbReference type="RefSeq" id="WP_096459695.1">
    <property type="nucleotide sequence ID" value="NZ_AP014936.1"/>
</dbReference>
<protein>
    <submittedName>
        <fullName evidence="1">Exonuclease</fullName>
    </submittedName>
</protein>
<keyword evidence="1" id="KW-0269">Exonuclease</keyword>
<keyword evidence="1" id="KW-0540">Nuclease</keyword>
<dbReference type="EMBL" id="AP014936">
    <property type="protein sequence ID" value="BAU47607.1"/>
    <property type="molecule type" value="Genomic_DNA"/>
</dbReference>
<dbReference type="KEGG" id="sva:SVA_1028"/>
<keyword evidence="2" id="KW-1185">Reference proteome</keyword>
<sequence length="191" mass="22012">MNREPEIYVSTDIEADGPIPGPHSMLSLASAAYLADGTLLGTYTANLETLPGAGPDERTMAWWRGFPDAWAACRRETRAPEHVMRDYLGWLKTLSGRLVFVGWPASWDFMWVYWYLVRFTGERPFRENALDVRSYAMGMRKTEFRQTSRTYLPKRWFDESMPHTHVALDDAREQGTMFLNMHAENLKGPAK</sequence>
<dbReference type="AlphaFoldDB" id="A0A1B4VDA5"/>
<evidence type="ECO:0000313" key="1">
    <source>
        <dbReference type="EMBL" id="BAU47607.1"/>
    </source>
</evidence>
<organism evidence="1 2">
    <name type="scientific">Sulfurifustis variabilis</name>
    <dbReference type="NCBI Taxonomy" id="1675686"/>
    <lineage>
        <taxon>Bacteria</taxon>
        <taxon>Pseudomonadati</taxon>
        <taxon>Pseudomonadota</taxon>
        <taxon>Gammaproteobacteria</taxon>
        <taxon>Acidiferrobacterales</taxon>
        <taxon>Acidiferrobacteraceae</taxon>
        <taxon>Sulfurifustis</taxon>
    </lineage>
</organism>
<accession>A0A1B4VDA5</accession>
<gene>
    <name evidence="1" type="ORF">SVA_1028</name>
</gene>
<proteinExistence type="predicted"/>
<keyword evidence="1" id="KW-0378">Hydrolase</keyword>
<dbReference type="Gene3D" id="3.30.420.10">
    <property type="entry name" value="Ribonuclease H-like superfamily/Ribonuclease H"/>
    <property type="match status" value="1"/>
</dbReference>
<evidence type="ECO:0000313" key="2">
    <source>
        <dbReference type="Proteomes" id="UP000218899"/>
    </source>
</evidence>
<dbReference type="Proteomes" id="UP000218899">
    <property type="component" value="Chromosome"/>
</dbReference>
<reference evidence="1 2" key="1">
    <citation type="submission" date="2015-08" db="EMBL/GenBank/DDBJ databases">
        <title>Complete genome sequence of Sulfurifustis variabilis.</title>
        <authorList>
            <person name="Miura A."/>
            <person name="Kojima H."/>
            <person name="Fukui M."/>
        </authorList>
    </citation>
    <scope>NUCLEOTIDE SEQUENCE [LARGE SCALE GENOMIC DNA]</scope>
    <source>
        <strain evidence="2">skN76</strain>
    </source>
</reference>
<dbReference type="OrthoDB" id="9803925at2"/>
<dbReference type="GO" id="GO:0003676">
    <property type="term" value="F:nucleic acid binding"/>
    <property type="evidence" value="ECO:0007669"/>
    <property type="project" value="InterPro"/>
</dbReference>
<name>A0A1B4VDA5_9GAMM</name>
<dbReference type="InterPro" id="IPR036397">
    <property type="entry name" value="RNaseH_sf"/>
</dbReference>